<feature type="transmembrane region" description="Helical" evidence="2">
    <location>
        <begin position="81"/>
        <end position="104"/>
    </location>
</feature>
<evidence type="ECO:0008006" key="5">
    <source>
        <dbReference type="Google" id="ProtNLM"/>
    </source>
</evidence>
<accession>A0A0L0DG15</accession>
<dbReference type="RefSeq" id="XP_013756216.1">
    <property type="nucleotide sequence ID" value="XM_013900762.1"/>
</dbReference>
<sequence length="287" mass="28951">MGLNAGLVKICVRGASECINLTAAKNQFKDGDTGKQVRKLLNAGASAFTFLFLALLVAVVAIGAAAASAFDANRHQLATKLAAAVAAVAWGLALFALILYAGVLGGAPSNSSYGPGFYAIVNVIALSWLPIVLLVLEMLRIGPIANKVVWRGEVMFPSFAHGPGGPSLPPGSYTVRPKTAVHQRGLLHNSPAAVTNSEHAGYTPPAPITAPAAASPAPAPAAISADEPVAVVPVPAHAAPIDFGVAPPPVIVPVMPAEASSPSPAVSPAEPETKPTSIDKSAAAPLL</sequence>
<evidence type="ECO:0000313" key="3">
    <source>
        <dbReference type="EMBL" id="KNC51292.1"/>
    </source>
</evidence>
<feature type="compositionally biased region" description="Low complexity" evidence="1">
    <location>
        <begin position="256"/>
        <end position="270"/>
    </location>
</feature>
<dbReference type="AlphaFoldDB" id="A0A0L0DG15"/>
<evidence type="ECO:0000313" key="4">
    <source>
        <dbReference type="Proteomes" id="UP000054408"/>
    </source>
</evidence>
<gene>
    <name evidence="3" type="ORF">AMSG_07300</name>
</gene>
<keyword evidence="4" id="KW-1185">Reference proteome</keyword>
<proteinExistence type="predicted"/>
<keyword evidence="2" id="KW-0472">Membrane</keyword>
<evidence type="ECO:0000256" key="2">
    <source>
        <dbReference type="SAM" id="Phobius"/>
    </source>
</evidence>
<keyword evidence="2" id="KW-1133">Transmembrane helix</keyword>
<dbReference type="Proteomes" id="UP000054408">
    <property type="component" value="Unassembled WGS sequence"/>
</dbReference>
<feature type="transmembrane region" description="Helical" evidence="2">
    <location>
        <begin position="116"/>
        <end position="136"/>
    </location>
</feature>
<protein>
    <recommendedName>
        <fullName evidence="5">PGG domain-containing protein</fullName>
    </recommendedName>
</protein>
<dbReference type="GeneID" id="25566244"/>
<dbReference type="EMBL" id="GL349466">
    <property type="protein sequence ID" value="KNC51292.1"/>
    <property type="molecule type" value="Genomic_DNA"/>
</dbReference>
<organism evidence="3 4">
    <name type="scientific">Thecamonas trahens ATCC 50062</name>
    <dbReference type="NCBI Taxonomy" id="461836"/>
    <lineage>
        <taxon>Eukaryota</taxon>
        <taxon>Apusozoa</taxon>
        <taxon>Apusomonadida</taxon>
        <taxon>Apusomonadidae</taxon>
        <taxon>Thecamonas</taxon>
    </lineage>
</organism>
<feature type="transmembrane region" description="Helical" evidence="2">
    <location>
        <begin position="47"/>
        <end position="69"/>
    </location>
</feature>
<reference evidence="3 4" key="1">
    <citation type="submission" date="2010-05" db="EMBL/GenBank/DDBJ databases">
        <title>The Genome Sequence of Thecamonas trahens ATCC 50062.</title>
        <authorList>
            <consortium name="The Broad Institute Genome Sequencing Platform"/>
            <person name="Russ C."/>
            <person name="Cuomo C."/>
            <person name="Shea T."/>
            <person name="Young S.K."/>
            <person name="Zeng Q."/>
            <person name="Koehrsen M."/>
            <person name="Haas B."/>
            <person name="Borodovsky M."/>
            <person name="Guigo R."/>
            <person name="Alvarado L."/>
            <person name="Berlin A."/>
            <person name="Bochicchio J."/>
            <person name="Borenstein D."/>
            <person name="Chapman S."/>
            <person name="Chen Z."/>
            <person name="Freedman E."/>
            <person name="Gellesch M."/>
            <person name="Goldberg J."/>
            <person name="Griggs A."/>
            <person name="Gujja S."/>
            <person name="Heilman E."/>
            <person name="Heiman D."/>
            <person name="Hepburn T."/>
            <person name="Howarth C."/>
            <person name="Jen D."/>
            <person name="Larson L."/>
            <person name="Mehta T."/>
            <person name="Park D."/>
            <person name="Pearson M."/>
            <person name="Roberts A."/>
            <person name="Saif S."/>
            <person name="Shenoy N."/>
            <person name="Sisk P."/>
            <person name="Stolte C."/>
            <person name="Sykes S."/>
            <person name="Thomson T."/>
            <person name="Walk T."/>
            <person name="White J."/>
            <person name="Yandava C."/>
            <person name="Burger G."/>
            <person name="Gray M.W."/>
            <person name="Holland P.W.H."/>
            <person name="King N."/>
            <person name="Lang F.B.F."/>
            <person name="Roger A.J."/>
            <person name="Ruiz-Trillo I."/>
            <person name="Lander E."/>
            <person name="Nusbaum C."/>
        </authorList>
    </citation>
    <scope>NUCLEOTIDE SEQUENCE [LARGE SCALE GENOMIC DNA]</scope>
    <source>
        <strain evidence="3 4">ATCC 50062</strain>
    </source>
</reference>
<keyword evidence="2" id="KW-0812">Transmembrane</keyword>
<feature type="region of interest" description="Disordered" evidence="1">
    <location>
        <begin position="256"/>
        <end position="287"/>
    </location>
</feature>
<name>A0A0L0DG15_THETB</name>
<evidence type="ECO:0000256" key="1">
    <source>
        <dbReference type="SAM" id="MobiDB-lite"/>
    </source>
</evidence>